<evidence type="ECO:0000256" key="6">
    <source>
        <dbReference type="SAM" id="Phobius"/>
    </source>
</evidence>
<dbReference type="InterPro" id="IPR005495">
    <property type="entry name" value="LptG/LptF_permease"/>
</dbReference>
<keyword evidence="4 6" id="KW-1133">Transmembrane helix</keyword>
<name>A0A7W9SU91_ARMRO</name>
<evidence type="ECO:0000313" key="8">
    <source>
        <dbReference type="Proteomes" id="UP000520814"/>
    </source>
</evidence>
<feature type="transmembrane region" description="Helical" evidence="6">
    <location>
        <begin position="305"/>
        <end position="328"/>
    </location>
</feature>
<dbReference type="EMBL" id="JACHGW010000004">
    <property type="protein sequence ID" value="MBB6052329.1"/>
    <property type="molecule type" value="Genomic_DNA"/>
</dbReference>
<reference evidence="7 8" key="1">
    <citation type="submission" date="2020-08" db="EMBL/GenBank/DDBJ databases">
        <title>Genomic Encyclopedia of Type Strains, Phase IV (KMG-IV): sequencing the most valuable type-strain genomes for metagenomic binning, comparative biology and taxonomic classification.</title>
        <authorList>
            <person name="Goeker M."/>
        </authorList>
    </citation>
    <scope>NUCLEOTIDE SEQUENCE [LARGE SCALE GENOMIC DNA]</scope>
    <source>
        <strain evidence="7 8">DSM 23562</strain>
    </source>
</reference>
<accession>A0A7W9SU91</accession>
<organism evidence="7 8">
    <name type="scientific">Armatimonas rosea</name>
    <dbReference type="NCBI Taxonomy" id="685828"/>
    <lineage>
        <taxon>Bacteria</taxon>
        <taxon>Bacillati</taxon>
        <taxon>Armatimonadota</taxon>
        <taxon>Armatimonadia</taxon>
        <taxon>Armatimonadales</taxon>
        <taxon>Armatimonadaceae</taxon>
        <taxon>Armatimonas</taxon>
    </lineage>
</organism>
<keyword evidence="5 6" id="KW-0472">Membrane</keyword>
<dbReference type="PANTHER" id="PTHR33529">
    <property type="entry name" value="SLR0882 PROTEIN-RELATED"/>
    <property type="match status" value="1"/>
</dbReference>
<dbReference type="Proteomes" id="UP000520814">
    <property type="component" value="Unassembled WGS sequence"/>
</dbReference>
<evidence type="ECO:0000256" key="3">
    <source>
        <dbReference type="ARBA" id="ARBA00022692"/>
    </source>
</evidence>
<protein>
    <submittedName>
        <fullName evidence="7">Lipopolysaccharide export LptBFGC system permease protein LptF</fullName>
    </submittedName>
</protein>
<comment type="caution">
    <text evidence="7">The sequence shown here is derived from an EMBL/GenBank/DDBJ whole genome shotgun (WGS) entry which is preliminary data.</text>
</comment>
<gene>
    <name evidence="7" type="ORF">HNQ39_004150</name>
</gene>
<keyword evidence="2" id="KW-1003">Cell membrane</keyword>
<dbReference type="AlphaFoldDB" id="A0A7W9SU91"/>
<dbReference type="Pfam" id="PF03739">
    <property type="entry name" value="LptF_LptG"/>
    <property type="match status" value="1"/>
</dbReference>
<dbReference type="GO" id="GO:0015920">
    <property type="term" value="P:lipopolysaccharide transport"/>
    <property type="evidence" value="ECO:0007669"/>
    <property type="project" value="TreeGrafter"/>
</dbReference>
<proteinExistence type="predicted"/>
<feature type="transmembrane region" description="Helical" evidence="6">
    <location>
        <begin position="12"/>
        <end position="30"/>
    </location>
</feature>
<evidence type="ECO:0000256" key="2">
    <source>
        <dbReference type="ARBA" id="ARBA00022475"/>
    </source>
</evidence>
<dbReference type="GO" id="GO:0043190">
    <property type="term" value="C:ATP-binding cassette (ABC) transporter complex"/>
    <property type="evidence" value="ECO:0007669"/>
    <property type="project" value="TreeGrafter"/>
</dbReference>
<dbReference type="RefSeq" id="WP_184201172.1">
    <property type="nucleotide sequence ID" value="NZ_JACHGW010000004.1"/>
</dbReference>
<evidence type="ECO:0000313" key="7">
    <source>
        <dbReference type="EMBL" id="MBB6052329.1"/>
    </source>
</evidence>
<evidence type="ECO:0000256" key="1">
    <source>
        <dbReference type="ARBA" id="ARBA00004651"/>
    </source>
</evidence>
<feature type="transmembrane region" description="Helical" evidence="6">
    <location>
        <begin position="94"/>
        <end position="116"/>
    </location>
</feature>
<comment type="subcellular location">
    <subcellularLocation>
        <location evidence="1">Cell membrane</location>
        <topology evidence="1">Multi-pass membrane protein</topology>
    </subcellularLocation>
</comment>
<feature type="transmembrane region" description="Helical" evidence="6">
    <location>
        <begin position="278"/>
        <end position="299"/>
    </location>
</feature>
<keyword evidence="3 6" id="KW-0812">Transmembrane</keyword>
<keyword evidence="8" id="KW-1185">Reference proteome</keyword>
<evidence type="ECO:0000256" key="4">
    <source>
        <dbReference type="ARBA" id="ARBA00022989"/>
    </source>
</evidence>
<evidence type="ECO:0000256" key="5">
    <source>
        <dbReference type="ARBA" id="ARBA00023136"/>
    </source>
</evidence>
<sequence length="362" mass="39883">MCDRYLFKEFTQAFMVGLLTAMLLVIALKFQQATTQLARDHATVGQLLEQIYWDLPNVLEMALPVATALGAALATNRLARDNELTVLRGTGTPLTRIFLPFAVLGLLLAALGLVTVNELQPRASERRKQLLGMSQNLPGTMESEQTTRGGDSGEWLIQFQSGQRTSTTTWELQNLTMIQKTRVLLAAQARYDANSGRWSLQNVTEHRYDSQGVRTGQSTYPTYPTPLIARTDFSSTLPFWGLQGGFQTAERFQSLQAAARSYAKLGNKKQALISETAGWFKLALSTMCFVFALCAPPLAFKFSKAGSFAGVLLSIVIVFVGWNTVLFMKSVALSGWIPPVLCAFATHVLFLIIGLVLLMRAD</sequence>
<feature type="transmembrane region" description="Helical" evidence="6">
    <location>
        <begin position="340"/>
        <end position="359"/>
    </location>
</feature>
<dbReference type="PANTHER" id="PTHR33529:SF2">
    <property type="entry name" value="LIPOPOLYSACCHARIDE EXPORT SYSTEM PERMEASE PROTEIN LPTG"/>
    <property type="match status" value="1"/>
</dbReference>